<reference evidence="7" key="1">
    <citation type="journal article" date="2014" name="Int. J. Syst. Evol. Microbiol.">
        <title>Complete genome sequence of Corynebacterium casei LMG S-19264T (=DSM 44701T), isolated from a smear-ripened cheese.</title>
        <authorList>
            <consortium name="US DOE Joint Genome Institute (JGI-PGF)"/>
            <person name="Walter F."/>
            <person name="Albersmeier A."/>
            <person name="Kalinowski J."/>
            <person name="Ruckert C."/>
        </authorList>
    </citation>
    <scope>NUCLEOTIDE SEQUENCE</scope>
    <source>
        <strain evidence="7">CCM 7217</strain>
    </source>
</reference>
<comment type="caution">
    <text evidence="7">The sequence shown here is derived from an EMBL/GenBank/DDBJ whole genome shotgun (WGS) entry which is preliminary data.</text>
</comment>
<keyword evidence="2 4" id="KW-0560">Oxidoreductase</keyword>
<name>A0A830E3U8_9EURY</name>
<dbReference type="Proteomes" id="UP000646833">
    <property type="component" value="Unassembled WGS sequence"/>
</dbReference>
<dbReference type="InterPro" id="IPR006139">
    <property type="entry name" value="D-isomer_2_OHA_DH_cat_dom"/>
</dbReference>
<organism evidence="7 8">
    <name type="scientific">Haloferax sulfurifontis</name>
    <dbReference type="NCBI Taxonomy" id="255616"/>
    <lineage>
        <taxon>Archaea</taxon>
        <taxon>Methanobacteriati</taxon>
        <taxon>Methanobacteriota</taxon>
        <taxon>Stenosarchaea group</taxon>
        <taxon>Halobacteria</taxon>
        <taxon>Halobacteriales</taxon>
        <taxon>Haloferacaceae</taxon>
        <taxon>Haloferax</taxon>
    </lineage>
</organism>
<dbReference type="GO" id="GO:0016616">
    <property type="term" value="F:oxidoreductase activity, acting on the CH-OH group of donors, NAD or NADP as acceptor"/>
    <property type="evidence" value="ECO:0007669"/>
    <property type="project" value="InterPro"/>
</dbReference>
<dbReference type="SUPFAM" id="SSF51735">
    <property type="entry name" value="NAD(P)-binding Rossmann-fold domains"/>
    <property type="match status" value="1"/>
</dbReference>
<feature type="domain" description="D-isomer specific 2-hydroxyacid dehydrogenase catalytic" evidence="5">
    <location>
        <begin position="25"/>
        <end position="313"/>
    </location>
</feature>
<evidence type="ECO:0000256" key="4">
    <source>
        <dbReference type="RuleBase" id="RU003719"/>
    </source>
</evidence>
<evidence type="ECO:0000256" key="3">
    <source>
        <dbReference type="ARBA" id="ARBA00023027"/>
    </source>
</evidence>
<feature type="domain" description="D-isomer specific 2-hydroxyacid dehydrogenase NAD-binding" evidence="6">
    <location>
        <begin position="106"/>
        <end position="281"/>
    </location>
</feature>
<gene>
    <name evidence="7" type="ORF">GCM10007209_10450</name>
</gene>
<dbReference type="AlphaFoldDB" id="A0A830E3U8"/>
<protein>
    <submittedName>
        <fullName evidence="7">Dehydrogenase</fullName>
    </submittedName>
</protein>
<dbReference type="EMBL" id="BMCI01000002">
    <property type="protein sequence ID" value="GGC50740.1"/>
    <property type="molecule type" value="Genomic_DNA"/>
</dbReference>
<proteinExistence type="inferred from homology"/>
<evidence type="ECO:0000256" key="2">
    <source>
        <dbReference type="ARBA" id="ARBA00023002"/>
    </source>
</evidence>
<dbReference type="InterPro" id="IPR050418">
    <property type="entry name" value="D-iso_2-hydroxyacid_DH_PdxB"/>
</dbReference>
<dbReference type="GO" id="GO:0051287">
    <property type="term" value="F:NAD binding"/>
    <property type="evidence" value="ECO:0007669"/>
    <property type="project" value="InterPro"/>
</dbReference>
<evidence type="ECO:0000313" key="8">
    <source>
        <dbReference type="Proteomes" id="UP000646833"/>
    </source>
</evidence>
<evidence type="ECO:0000256" key="1">
    <source>
        <dbReference type="ARBA" id="ARBA00005854"/>
    </source>
</evidence>
<dbReference type="GO" id="GO:0003714">
    <property type="term" value="F:transcription corepressor activity"/>
    <property type="evidence" value="ECO:0007669"/>
    <property type="project" value="InterPro"/>
</dbReference>
<dbReference type="CDD" id="cd05299">
    <property type="entry name" value="CtBP_dh"/>
    <property type="match status" value="1"/>
</dbReference>
<evidence type="ECO:0000259" key="6">
    <source>
        <dbReference type="Pfam" id="PF02826"/>
    </source>
</evidence>
<dbReference type="Pfam" id="PF00389">
    <property type="entry name" value="2-Hacid_dh"/>
    <property type="match status" value="1"/>
</dbReference>
<sequence>MLDPDWFGDVESERAHFERLLGSSVVVDAVDCTDAEIPDAVGAADLLLSHDTGVSAESMDATGCSVVSRYATGIDGIDVEAATDRGVRVTRVPTYCNDEVGMHAVSLALALVRGLPTYDAAAADGRWHWADAMPIRAVSELTFGLLAFGNKGRSAGEKALALGFDVCAYDPYVDDGDIEAAGVRPVGFEALLAEADVLSIHAPLTDETADMIDADAIDALDDDAIVVNTGRGRVVDEGALLDALRGDRLRGAGLDVLRAEPPNPENPLLDREDVIVTPHAAWYSTRTAEKLRRLGTETAVAAYRGDAVEGLVNPEALDR</sequence>
<dbReference type="Gene3D" id="3.40.50.720">
    <property type="entry name" value="NAD(P)-binding Rossmann-like Domain"/>
    <property type="match status" value="2"/>
</dbReference>
<dbReference type="InterPro" id="IPR006140">
    <property type="entry name" value="D-isomer_DH_NAD-bd"/>
</dbReference>
<dbReference type="InterPro" id="IPR029753">
    <property type="entry name" value="D-isomer_DH_CS"/>
</dbReference>
<dbReference type="PROSITE" id="PS00670">
    <property type="entry name" value="D_2_HYDROXYACID_DH_2"/>
    <property type="match status" value="1"/>
</dbReference>
<accession>A0A830E3U8</accession>
<dbReference type="InterPro" id="IPR043322">
    <property type="entry name" value="CtBP"/>
</dbReference>
<evidence type="ECO:0000259" key="5">
    <source>
        <dbReference type="Pfam" id="PF00389"/>
    </source>
</evidence>
<dbReference type="PANTHER" id="PTHR43761:SF1">
    <property type="entry name" value="D-ISOMER SPECIFIC 2-HYDROXYACID DEHYDROGENASE CATALYTIC DOMAIN-CONTAINING PROTEIN-RELATED"/>
    <property type="match status" value="1"/>
</dbReference>
<dbReference type="Pfam" id="PF02826">
    <property type="entry name" value="2-Hacid_dh_C"/>
    <property type="match status" value="1"/>
</dbReference>
<dbReference type="PANTHER" id="PTHR43761">
    <property type="entry name" value="D-ISOMER SPECIFIC 2-HYDROXYACID DEHYDROGENASE FAMILY PROTEIN (AFU_ORTHOLOGUE AFUA_1G13630)"/>
    <property type="match status" value="1"/>
</dbReference>
<reference evidence="7" key="2">
    <citation type="submission" date="2020-09" db="EMBL/GenBank/DDBJ databases">
        <authorList>
            <person name="Sun Q."/>
            <person name="Sedlacek I."/>
        </authorList>
    </citation>
    <scope>NUCLEOTIDE SEQUENCE</scope>
    <source>
        <strain evidence="7">CCM 7217</strain>
    </source>
</reference>
<keyword evidence="3" id="KW-0520">NAD</keyword>
<dbReference type="InterPro" id="IPR036291">
    <property type="entry name" value="NAD(P)-bd_dom_sf"/>
</dbReference>
<comment type="similarity">
    <text evidence="1 4">Belongs to the D-isomer specific 2-hydroxyacid dehydrogenase family.</text>
</comment>
<evidence type="ECO:0000313" key="7">
    <source>
        <dbReference type="EMBL" id="GGC50740.1"/>
    </source>
</evidence>
<dbReference type="SUPFAM" id="SSF52283">
    <property type="entry name" value="Formate/glycerate dehydrogenase catalytic domain-like"/>
    <property type="match status" value="1"/>
</dbReference>